<sequence length="361" mass="37957">MNGTTTHLAFGAPARYIQGPGTLAQLLPLLDEFRSTRALVVADDFVRKLLCDAVPELQGLRWHVFAGECTATEVDRVVQSFRDGACDLIVGAGGGKSIDAAKGAQIALGCPVFIVPTVASTDAPTSRVAVLYTDDHRLAEVRAMRANPDVVLVDTAVLVQAPRRFFVSGLGDALSKKFEMGQCVGAGGINFYKGRQGQLTTLIGEACFSTLMADTADALAAVEAKAPNAAFERVLEATILLSGLAFENGGLSVAHSLTRGLSAIPAIHGSLHGEEVAFGLLVQLLLERDVQQAMLDQLLPYYRMTGLPASLQALGVPQDGLAEAALKIAEVTVATSPHLKHFSRTLVAGELAEAILATSRA</sequence>
<feature type="domain" description="Alcohol dehydrogenase iron-type/glycerol dehydrogenase GldA" evidence="9">
    <location>
        <begin position="13"/>
        <end position="155"/>
    </location>
</feature>
<dbReference type="PANTHER" id="PTHR43616">
    <property type="entry name" value="GLYCEROL DEHYDROGENASE"/>
    <property type="match status" value="1"/>
</dbReference>
<keyword evidence="11" id="KW-1185">Reference proteome</keyword>
<dbReference type="NCBIfam" id="NF006941">
    <property type="entry name" value="PRK09423.1"/>
    <property type="match status" value="1"/>
</dbReference>
<comment type="caution">
    <text evidence="10">The sequence shown here is derived from an EMBL/GenBank/DDBJ whole genome shotgun (WGS) entry which is preliminary data.</text>
</comment>
<dbReference type="GO" id="GO:0008888">
    <property type="term" value="F:glycerol dehydrogenase (NAD+) activity"/>
    <property type="evidence" value="ECO:0007669"/>
    <property type="project" value="UniProtKB-EC"/>
</dbReference>
<dbReference type="Gene3D" id="3.40.50.1970">
    <property type="match status" value="1"/>
</dbReference>
<dbReference type="InterPro" id="IPR001670">
    <property type="entry name" value="ADH_Fe/GldA"/>
</dbReference>
<dbReference type="PROSITE" id="PS00913">
    <property type="entry name" value="ADH_IRON_1"/>
    <property type="match status" value="1"/>
</dbReference>
<dbReference type="Gene3D" id="1.20.1090.10">
    <property type="entry name" value="Dehydroquinate synthase-like - alpha domain"/>
    <property type="match status" value="1"/>
</dbReference>
<dbReference type="CDD" id="cd08170">
    <property type="entry name" value="GlyDH"/>
    <property type="match status" value="1"/>
</dbReference>
<keyword evidence="3 10" id="KW-0560">Oxidoreductase</keyword>
<evidence type="ECO:0000259" key="9">
    <source>
        <dbReference type="Pfam" id="PF00465"/>
    </source>
</evidence>
<evidence type="ECO:0000256" key="3">
    <source>
        <dbReference type="ARBA" id="ARBA00023002"/>
    </source>
</evidence>
<evidence type="ECO:0000313" key="11">
    <source>
        <dbReference type="Proteomes" id="UP001385892"/>
    </source>
</evidence>
<evidence type="ECO:0000256" key="8">
    <source>
        <dbReference type="ARBA" id="ARBA00049006"/>
    </source>
</evidence>
<dbReference type="InterPro" id="IPR018211">
    <property type="entry name" value="ADH_Fe_CS"/>
</dbReference>
<comment type="pathway">
    <text evidence="5">Polyol metabolism; glycerol fermentation; glycerone phosphate from glycerol (oxidative route): step 1/2.</text>
</comment>
<name>A0ABU8WXF4_9BURK</name>
<evidence type="ECO:0000256" key="6">
    <source>
        <dbReference type="ARBA" id="ARBA00039147"/>
    </source>
</evidence>
<keyword evidence="2" id="KW-0479">Metal-binding</keyword>
<organism evidence="10 11">
    <name type="scientific">Variovorax rhizosphaerae</name>
    <dbReference type="NCBI Taxonomy" id="1836200"/>
    <lineage>
        <taxon>Bacteria</taxon>
        <taxon>Pseudomonadati</taxon>
        <taxon>Pseudomonadota</taxon>
        <taxon>Betaproteobacteria</taxon>
        <taxon>Burkholderiales</taxon>
        <taxon>Comamonadaceae</taxon>
        <taxon>Variovorax</taxon>
    </lineage>
</organism>
<dbReference type="PIRSF" id="PIRSF000112">
    <property type="entry name" value="Glycerol_dehydrogenase"/>
    <property type="match status" value="1"/>
</dbReference>
<dbReference type="EC" id="1.1.1.6" evidence="6"/>
<dbReference type="PANTHER" id="PTHR43616:SF5">
    <property type="entry name" value="GLYCEROL DEHYDROGENASE 1"/>
    <property type="match status" value="1"/>
</dbReference>
<keyword evidence="4" id="KW-0520">NAD</keyword>
<gene>
    <name evidence="10" type="ORF">WKW82_32780</name>
</gene>
<dbReference type="SUPFAM" id="SSF56796">
    <property type="entry name" value="Dehydroquinate synthase-like"/>
    <property type="match status" value="1"/>
</dbReference>
<evidence type="ECO:0000256" key="1">
    <source>
        <dbReference type="ARBA" id="ARBA00007358"/>
    </source>
</evidence>
<reference evidence="10 11" key="1">
    <citation type="submission" date="2024-03" db="EMBL/GenBank/DDBJ databases">
        <title>Novel species of the genus Variovorax.</title>
        <authorList>
            <person name="Liu Q."/>
            <person name="Xin Y.-H."/>
        </authorList>
    </citation>
    <scope>NUCLEOTIDE SEQUENCE [LARGE SCALE GENOMIC DNA]</scope>
    <source>
        <strain evidence="10 11">KACC 18900</strain>
    </source>
</reference>
<evidence type="ECO:0000256" key="7">
    <source>
        <dbReference type="ARBA" id="ARBA00040132"/>
    </source>
</evidence>
<dbReference type="EMBL" id="JBBKZT010000023">
    <property type="protein sequence ID" value="MEJ8851453.1"/>
    <property type="molecule type" value="Genomic_DNA"/>
</dbReference>
<proteinExistence type="inferred from homology"/>
<evidence type="ECO:0000256" key="2">
    <source>
        <dbReference type="ARBA" id="ARBA00022723"/>
    </source>
</evidence>
<comment type="similarity">
    <text evidence="1">Belongs to the iron-containing alcohol dehydrogenase family.</text>
</comment>
<dbReference type="RefSeq" id="WP_340347096.1">
    <property type="nucleotide sequence ID" value="NZ_JBBKZT010000023.1"/>
</dbReference>
<comment type="catalytic activity">
    <reaction evidence="8">
        <text>glycerol + NAD(+) = dihydroxyacetone + NADH + H(+)</text>
        <dbReference type="Rhea" id="RHEA:13769"/>
        <dbReference type="ChEBI" id="CHEBI:15378"/>
        <dbReference type="ChEBI" id="CHEBI:16016"/>
        <dbReference type="ChEBI" id="CHEBI:17754"/>
        <dbReference type="ChEBI" id="CHEBI:57540"/>
        <dbReference type="ChEBI" id="CHEBI:57945"/>
        <dbReference type="EC" id="1.1.1.6"/>
    </reaction>
</comment>
<dbReference type="Pfam" id="PF00465">
    <property type="entry name" value="Fe-ADH"/>
    <property type="match status" value="1"/>
</dbReference>
<accession>A0ABU8WXF4</accession>
<evidence type="ECO:0000313" key="10">
    <source>
        <dbReference type="EMBL" id="MEJ8851453.1"/>
    </source>
</evidence>
<evidence type="ECO:0000256" key="4">
    <source>
        <dbReference type="ARBA" id="ARBA00023027"/>
    </source>
</evidence>
<evidence type="ECO:0000256" key="5">
    <source>
        <dbReference type="ARBA" id="ARBA00037918"/>
    </source>
</evidence>
<protein>
    <recommendedName>
        <fullName evidence="7">Glycerol dehydrogenase</fullName>
        <ecNumber evidence="6">1.1.1.6</ecNumber>
    </recommendedName>
</protein>
<dbReference type="Proteomes" id="UP001385892">
    <property type="component" value="Unassembled WGS sequence"/>
</dbReference>
<dbReference type="InterPro" id="IPR016205">
    <property type="entry name" value="Glycerol_DH"/>
</dbReference>